<keyword evidence="3" id="KW-1185">Reference proteome</keyword>
<feature type="domain" description="BTB" evidence="1">
    <location>
        <begin position="176"/>
        <end position="239"/>
    </location>
</feature>
<dbReference type="EMBL" id="OUUW01000001">
    <property type="protein sequence ID" value="SPP75294.1"/>
    <property type="molecule type" value="Genomic_DNA"/>
</dbReference>
<dbReference type="Pfam" id="PF00651">
    <property type="entry name" value="BTB"/>
    <property type="match status" value="1"/>
</dbReference>
<sequence length="492" mass="58138">MLYVEKRYVKCKGMVKVKNKQYIYSCKCIWKCEQTRKIQTNKTHNLINNVKYSFCVFNFKIQGFAYSFYMKQKQNKAKTMDELMHLSTQTQKSSHSPEIKCNVGFVNPRLNADAASQQQEKEISSKASCFAVCQNRSLIEFGYNFEDVEDWSKMKQWPKDKLADILQYMVKSHLKTSLVVKIKNSLFNCHLTVLRVYSQFFMDLEDTPMMVMLPEDLVTPKAFSIIYKWMLCSEPCLDRARIIELFIAASYLRIKRLLAHCWIYFDNLQFFNEATACILYVETRNHPSLDIVRNAMLPRIQKFVLIFAATSDFLHLPHNHLVYLLSSSNIALNTEVEVLYMIIRWMCYNWSTRRSYAVEIADCIRFNCMPLWFMLFVRRDETHAQLLEFLSLDEINEKITDAITNTTSAIYDDQIFGTSSAHKDTPHQRNWIHDKSCGYHHLIRCPNTREIRYEHFEAYMGTLQQKPVDYWTKFESIELNVVGPCHCMREVF</sequence>
<evidence type="ECO:0000313" key="3">
    <source>
        <dbReference type="Proteomes" id="UP000268350"/>
    </source>
</evidence>
<accession>A0A3B0J1W4</accession>
<dbReference type="PROSITE" id="PS50097">
    <property type="entry name" value="BTB"/>
    <property type="match status" value="1"/>
</dbReference>
<organism evidence="2 3">
    <name type="scientific">Drosophila guanche</name>
    <name type="common">Fruit fly</name>
    <dbReference type="NCBI Taxonomy" id="7266"/>
    <lineage>
        <taxon>Eukaryota</taxon>
        <taxon>Metazoa</taxon>
        <taxon>Ecdysozoa</taxon>
        <taxon>Arthropoda</taxon>
        <taxon>Hexapoda</taxon>
        <taxon>Insecta</taxon>
        <taxon>Pterygota</taxon>
        <taxon>Neoptera</taxon>
        <taxon>Endopterygota</taxon>
        <taxon>Diptera</taxon>
        <taxon>Brachycera</taxon>
        <taxon>Muscomorpha</taxon>
        <taxon>Ephydroidea</taxon>
        <taxon>Drosophilidae</taxon>
        <taxon>Drosophila</taxon>
        <taxon>Sophophora</taxon>
    </lineage>
</organism>
<dbReference type="Pfam" id="PF15881">
    <property type="entry name" value="DUF4734"/>
    <property type="match status" value="1"/>
</dbReference>
<dbReference type="Gene3D" id="1.25.40.420">
    <property type="match status" value="1"/>
</dbReference>
<dbReference type="InterPro" id="IPR011333">
    <property type="entry name" value="SKP1/BTB/POZ_sf"/>
</dbReference>
<dbReference type="STRING" id="7266.A0A3B0J1W4"/>
<protein>
    <submittedName>
        <fullName evidence="2">Blast:Kelch-like protein 40b</fullName>
    </submittedName>
</protein>
<dbReference type="Pfam" id="PF07707">
    <property type="entry name" value="BACK"/>
    <property type="match status" value="1"/>
</dbReference>
<dbReference type="InterPro" id="IPR011705">
    <property type="entry name" value="BACK"/>
</dbReference>
<gene>
    <name evidence="2" type="ORF">DGUA_6G003076</name>
</gene>
<proteinExistence type="predicted"/>
<dbReference type="AlphaFoldDB" id="A0A3B0J1W4"/>
<evidence type="ECO:0000259" key="1">
    <source>
        <dbReference type="PROSITE" id="PS50097"/>
    </source>
</evidence>
<dbReference type="OrthoDB" id="6350321at2759"/>
<dbReference type="PANTHER" id="PTHR22667">
    <property type="entry name" value="AT01380P-RELATED"/>
    <property type="match status" value="1"/>
</dbReference>
<dbReference type="PANTHER" id="PTHR22667:SF0">
    <property type="entry name" value="AT01380P-RELATED"/>
    <property type="match status" value="1"/>
</dbReference>
<evidence type="ECO:0000313" key="2">
    <source>
        <dbReference type="EMBL" id="SPP75294.1"/>
    </source>
</evidence>
<dbReference type="SMART" id="SM00875">
    <property type="entry name" value="BACK"/>
    <property type="match status" value="1"/>
</dbReference>
<dbReference type="SUPFAM" id="SSF54695">
    <property type="entry name" value="POZ domain"/>
    <property type="match status" value="1"/>
</dbReference>
<dbReference type="InterPro" id="IPR031750">
    <property type="entry name" value="DUF4734"/>
</dbReference>
<dbReference type="InterPro" id="IPR000210">
    <property type="entry name" value="BTB/POZ_dom"/>
</dbReference>
<dbReference type="Proteomes" id="UP000268350">
    <property type="component" value="Unassembled WGS sequence"/>
</dbReference>
<dbReference type="CDD" id="cd18186">
    <property type="entry name" value="BTB_POZ_ZBTB_KLHL-like"/>
    <property type="match status" value="1"/>
</dbReference>
<reference evidence="3" key="1">
    <citation type="submission" date="2018-01" db="EMBL/GenBank/DDBJ databases">
        <authorList>
            <person name="Alioto T."/>
            <person name="Alioto T."/>
        </authorList>
    </citation>
    <scope>NUCLEOTIDE SEQUENCE [LARGE SCALE GENOMIC DNA]</scope>
</reference>
<dbReference type="OMA" id="ITSRMYE"/>
<name>A0A3B0J1W4_DROGU</name>
<dbReference type="Gene3D" id="3.30.710.10">
    <property type="entry name" value="Potassium Channel Kv1.1, Chain A"/>
    <property type="match status" value="1"/>
</dbReference>